<protein>
    <recommendedName>
        <fullName evidence="7">prostaglandin-endoperoxide synthase</fullName>
        <ecNumber evidence="7">1.14.99.1</ecNumber>
    </recommendedName>
</protein>
<comment type="subcellular location">
    <subcellularLocation>
        <location evidence="3">Endoplasmic reticulum membrane</location>
    </subcellularLocation>
    <subcellularLocation>
        <location evidence="2">Microsome membrane</location>
    </subcellularLocation>
</comment>
<evidence type="ECO:0000256" key="21">
    <source>
        <dbReference type="ARBA" id="ARBA00023160"/>
    </source>
</evidence>
<evidence type="ECO:0000256" key="8">
    <source>
        <dbReference type="ARBA" id="ARBA00022501"/>
    </source>
</evidence>
<keyword evidence="8" id="KW-0644">Prostaglandin metabolism</keyword>
<dbReference type="GO" id="GO:0046872">
    <property type="term" value="F:metal ion binding"/>
    <property type="evidence" value="ECO:0007669"/>
    <property type="project" value="UniProtKB-KW"/>
</dbReference>
<keyword evidence="16" id="KW-0492">Microsome</keyword>
<evidence type="ECO:0000256" key="2">
    <source>
        <dbReference type="ARBA" id="ARBA00004524"/>
    </source>
</evidence>
<dbReference type="Pfam" id="PF03098">
    <property type="entry name" value="An_peroxidase"/>
    <property type="match status" value="1"/>
</dbReference>
<comment type="catalytic activity">
    <reaction evidence="25">
        <text>(9Z,12Z)-octadecadienoate + AH2 + O2 = (13R)-hydroxy-(9Z,11E)-octadecadienoate + A + H2O</text>
        <dbReference type="Rhea" id="RHEA:75455"/>
        <dbReference type="ChEBI" id="CHEBI:13193"/>
        <dbReference type="ChEBI" id="CHEBI:15377"/>
        <dbReference type="ChEBI" id="CHEBI:15379"/>
        <dbReference type="ChEBI" id="CHEBI:17499"/>
        <dbReference type="ChEBI" id="CHEBI:30245"/>
        <dbReference type="ChEBI" id="CHEBI:136655"/>
    </reaction>
    <physiologicalReaction direction="left-to-right" evidence="25">
        <dbReference type="Rhea" id="RHEA:75456"/>
    </physiologicalReaction>
</comment>
<dbReference type="GO" id="GO:0019371">
    <property type="term" value="P:cyclooxygenase pathway"/>
    <property type="evidence" value="ECO:0007669"/>
    <property type="project" value="TreeGrafter"/>
</dbReference>
<dbReference type="InterPro" id="IPR000742">
    <property type="entry name" value="EGF"/>
</dbReference>
<comment type="catalytic activity">
    <reaction evidence="23">
        <text>(9Z,12Z)-octadecadienoate + AH2 + O2 = (9R)-hydroxy-(10E,12Z)-octadecadienoate + A + H2O</text>
        <dbReference type="Rhea" id="RHEA:75447"/>
        <dbReference type="ChEBI" id="CHEBI:13193"/>
        <dbReference type="ChEBI" id="CHEBI:15377"/>
        <dbReference type="ChEBI" id="CHEBI:15379"/>
        <dbReference type="ChEBI" id="CHEBI:17499"/>
        <dbReference type="ChEBI" id="CHEBI:30245"/>
        <dbReference type="ChEBI" id="CHEBI:77895"/>
    </reaction>
    <physiologicalReaction direction="left-to-right" evidence="23">
        <dbReference type="Rhea" id="RHEA:75448"/>
    </physiologicalReaction>
</comment>
<dbReference type="EMBL" id="KM437930">
    <property type="protein sequence ID" value="ALG96672.1"/>
    <property type="molecule type" value="mRNA"/>
</dbReference>
<comment type="similarity">
    <text evidence="5">Belongs to the prostaglandin G/H synthase family.</text>
</comment>
<dbReference type="InterPro" id="IPR050783">
    <property type="entry name" value="Oxylipin_biosynth_metab"/>
</dbReference>
<dbReference type="PROSITE" id="PS50026">
    <property type="entry name" value="EGF_3"/>
    <property type="match status" value="1"/>
</dbReference>
<keyword evidence="13 26" id="KW-0479">Metal-binding</keyword>
<keyword evidence="21" id="KW-0275">Fatty acid biosynthesis</keyword>
<dbReference type="Gene3D" id="1.10.640.10">
    <property type="entry name" value="Haem peroxidase domain superfamily, animal type"/>
    <property type="match status" value="1"/>
</dbReference>
<evidence type="ECO:0000256" key="6">
    <source>
        <dbReference type="ARBA" id="ARBA00011738"/>
    </source>
</evidence>
<proteinExistence type="evidence at transcript level"/>
<evidence type="ECO:0000256" key="13">
    <source>
        <dbReference type="ARBA" id="ARBA00022723"/>
    </source>
</evidence>
<dbReference type="InterPro" id="IPR019791">
    <property type="entry name" value="Haem_peroxidase_animal"/>
</dbReference>
<keyword evidence="20" id="KW-0443">Lipid metabolism</keyword>
<reference evidence="30" key="1">
    <citation type="journal article" date="2015" name="J. Mol. Evol.">
        <title>Reconstruction of cyclooxygenase evolution in animals suggests variable, lineage-specific duplications, and homologs with low sequence identity.</title>
        <authorList>
            <person name="Havird J.C."/>
            <person name="Kocot K.M."/>
            <person name="Brannock P.M."/>
            <person name="Cannon J.T."/>
            <person name="Waits D.S."/>
            <person name="Weese D.A."/>
            <person name="Santos S.R."/>
            <person name="Halanych K.M."/>
        </authorList>
    </citation>
    <scope>NUCLEOTIDE SEQUENCE</scope>
</reference>
<evidence type="ECO:0000259" key="29">
    <source>
        <dbReference type="PROSITE" id="PS50026"/>
    </source>
</evidence>
<dbReference type="GO" id="GO:0005789">
    <property type="term" value="C:endoplasmic reticulum membrane"/>
    <property type="evidence" value="ECO:0007669"/>
    <property type="project" value="UniProtKB-SubCell"/>
</dbReference>
<keyword evidence="9" id="KW-0444">Lipid biosynthesis</keyword>
<feature type="binding site" description="axial binding residue" evidence="26">
    <location>
        <position position="381"/>
    </location>
    <ligand>
        <name>heme b</name>
        <dbReference type="ChEBI" id="CHEBI:60344"/>
    </ligand>
    <ligandPart>
        <name>Fe</name>
        <dbReference type="ChEBI" id="CHEBI:18248"/>
    </ligandPart>
</feature>
<keyword evidence="18 30" id="KW-0560">Oxidoreductase</keyword>
<keyword evidence="28" id="KW-0732">Signal</keyword>
<organism evidence="30">
    <name type="scientific">Tubulanus polymorphus</name>
    <dbReference type="NCBI Taxonomy" id="672921"/>
    <lineage>
        <taxon>Eukaryota</taxon>
        <taxon>Metazoa</taxon>
        <taxon>Spiralia</taxon>
        <taxon>Lophotrochozoa</taxon>
        <taxon>Nemertea</taxon>
        <taxon>Palaeonemertea</taxon>
        <taxon>Tubulaniformes</taxon>
        <taxon>Tubulanidae</taxon>
        <taxon>Tubulanus</taxon>
    </lineage>
</organism>
<evidence type="ECO:0000313" key="30">
    <source>
        <dbReference type="EMBL" id="ALG96672.1"/>
    </source>
</evidence>
<evidence type="ECO:0000256" key="23">
    <source>
        <dbReference type="ARBA" id="ARBA00036313"/>
    </source>
</evidence>
<evidence type="ECO:0000256" key="14">
    <source>
        <dbReference type="ARBA" id="ARBA00022824"/>
    </source>
</evidence>
<keyword evidence="14" id="KW-0256">Endoplasmic reticulum</keyword>
<keyword evidence="15" id="KW-0276">Fatty acid metabolism</keyword>
<keyword evidence="11" id="KW-0643">Prostaglandin biosynthesis</keyword>
<evidence type="ECO:0000256" key="20">
    <source>
        <dbReference type="ARBA" id="ARBA00023098"/>
    </source>
</evidence>
<feature type="chain" id="PRO_5006831069" description="prostaglandin-endoperoxide synthase" evidence="28">
    <location>
        <begin position="23"/>
        <end position="590"/>
    </location>
</feature>
<dbReference type="GO" id="GO:0016702">
    <property type="term" value="F:oxidoreductase activity, acting on single donors with incorporation of molecular oxygen, incorporation of two atoms of oxygen"/>
    <property type="evidence" value="ECO:0007669"/>
    <property type="project" value="TreeGrafter"/>
</dbReference>
<dbReference type="GO" id="GO:0004601">
    <property type="term" value="F:peroxidase activity"/>
    <property type="evidence" value="ECO:0007669"/>
    <property type="project" value="UniProtKB-KW"/>
</dbReference>
<dbReference type="Gene3D" id="2.10.25.10">
    <property type="entry name" value="Laminin"/>
    <property type="match status" value="1"/>
</dbReference>
<keyword evidence="27" id="KW-0245">EGF-like domain</keyword>
<dbReference type="PANTHER" id="PTHR11903:SF39">
    <property type="entry name" value="PROSTAGLANDIN G_H SYNTHASE 2-LIKE"/>
    <property type="match status" value="1"/>
</dbReference>
<dbReference type="GO" id="GO:0006979">
    <property type="term" value="P:response to oxidative stress"/>
    <property type="evidence" value="ECO:0007669"/>
    <property type="project" value="InterPro"/>
</dbReference>
<evidence type="ECO:0000256" key="10">
    <source>
        <dbReference type="ARBA" id="ARBA00022559"/>
    </source>
</evidence>
<dbReference type="AlphaFoldDB" id="A0A0U2LJA6"/>
<evidence type="ECO:0000256" key="1">
    <source>
        <dbReference type="ARBA" id="ARBA00001970"/>
    </source>
</evidence>
<comment type="subunit">
    <text evidence="6">Homodimer.</text>
</comment>
<dbReference type="GO" id="GO:0043005">
    <property type="term" value="C:neuron projection"/>
    <property type="evidence" value="ECO:0007669"/>
    <property type="project" value="TreeGrafter"/>
</dbReference>
<dbReference type="SUPFAM" id="SSF48113">
    <property type="entry name" value="Heme-dependent peroxidases"/>
    <property type="match status" value="1"/>
</dbReference>
<dbReference type="SUPFAM" id="SSF57196">
    <property type="entry name" value="EGF/Laminin"/>
    <property type="match status" value="1"/>
</dbReference>
<evidence type="ECO:0000256" key="17">
    <source>
        <dbReference type="ARBA" id="ARBA00022964"/>
    </source>
</evidence>
<dbReference type="PANTHER" id="PTHR11903">
    <property type="entry name" value="PROSTAGLANDIN G/H SYNTHASE"/>
    <property type="match status" value="1"/>
</dbReference>
<evidence type="ECO:0000256" key="9">
    <source>
        <dbReference type="ARBA" id="ARBA00022516"/>
    </source>
</evidence>
<dbReference type="GO" id="GO:0020037">
    <property type="term" value="F:heme binding"/>
    <property type="evidence" value="ECO:0007669"/>
    <property type="project" value="InterPro"/>
</dbReference>
<evidence type="ECO:0000256" key="16">
    <source>
        <dbReference type="ARBA" id="ARBA00022848"/>
    </source>
</evidence>
<evidence type="ECO:0000256" key="27">
    <source>
        <dbReference type="PROSITE-ProRule" id="PRU00076"/>
    </source>
</evidence>
<dbReference type="EC" id="1.14.99.1" evidence="7"/>
<keyword evidence="10" id="KW-0575">Peroxidase</keyword>
<evidence type="ECO:0000256" key="28">
    <source>
        <dbReference type="SAM" id="SignalP"/>
    </source>
</evidence>
<keyword evidence="19 26" id="KW-0408">Iron</keyword>
<dbReference type="InterPro" id="IPR010255">
    <property type="entry name" value="Haem_peroxidase_sf"/>
</dbReference>
<evidence type="ECO:0000256" key="3">
    <source>
        <dbReference type="ARBA" id="ARBA00004586"/>
    </source>
</evidence>
<comment type="catalytic activity">
    <reaction evidence="24">
        <text>(9Z,12Z)-octadecadienoate + AH2 + O2 = (13S)-hydroxy-(9Z,11E)-octadecadienoate + A + H2O</text>
        <dbReference type="Rhea" id="RHEA:75451"/>
        <dbReference type="ChEBI" id="CHEBI:13193"/>
        <dbReference type="ChEBI" id="CHEBI:15377"/>
        <dbReference type="ChEBI" id="CHEBI:15379"/>
        <dbReference type="ChEBI" id="CHEBI:17499"/>
        <dbReference type="ChEBI" id="CHEBI:30245"/>
        <dbReference type="ChEBI" id="CHEBI:90850"/>
    </reaction>
    <physiologicalReaction direction="left-to-right" evidence="24">
        <dbReference type="Rhea" id="RHEA:75452"/>
    </physiologicalReaction>
</comment>
<accession>A0A0U2LJA6</accession>
<dbReference type="PRINTS" id="PR00457">
    <property type="entry name" value="ANPEROXIDASE"/>
</dbReference>
<dbReference type="PROSITE" id="PS50292">
    <property type="entry name" value="PEROXIDASE_3"/>
    <property type="match status" value="1"/>
</dbReference>
<comment type="pathway">
    <text evidence="4">Lipid metabolism; prostaglandin biosynthesis.</text>
</comment>
<evidence type="ECO:0000256" key="11">
    <source>
        <dbReference type="ARBA" id="ARBA00022585"/>
    </source>
</evidence>
<feature type="domain" description="EGF-like" evidence="29">
    <location>
        <begin position="24"/>
        <end position="62"/>
    </location>
</feature>
<evidence type="ECO:0000256" key="15">
    <source>
        <dbReference type="ARBA" id="ARBA00022832"/>
    </source>
</evidence>
<feature type="signal peptide" evidence="28">
    <location>
        <begin position="1"/>
        <end position="22"/>
    </location>
</feature>
<evidence type="ECO:0000256" key="24">
    <source>
        <dbReference type="ARBA" id="ARBA00036358"/>
    </source>
</evidence>
<comment type="catalytic activity">
    <reaction evidence="22">
        <text>(9Z,12Z)-octadecadienoate + AH2 + O2 = (9S)-hydroxy-(10E,12Z)-octadecadienoate + A + H2O</text>
        <dbReference type="Rhea" id="RHEA:75459"/>
        <dbReference type="ChEBI" id="CHEBI:13193"/>
        <dbReference type="ChEBI" id="CHEBI:15377"/>
        <dbReference type="ChEBI" id="CHEBI:15379"/>
        <dbReference type="ChEBI" id="CHEBI:17499"/>
        <dbReference type="ChEBI" id="CHEBI:30245"/>
        <dbReference type="ChEBI" id="CHEBI:77852"/>
    </reaction>
    <physiologicalReaction direction="left-to-right" evidence="22">
        <dbReference type="Rhea" id="RHEA:75460"/>
    </physiologicalReaction>
</comment>
<evidence type="ECO:0000256" key="22">
    <source>
        <dbReference type="ARBA" id="ARBA00035976"/>
    </source>
</evidence>
<evidence type="ECO:0000256" key="25">
    <source>
        <dbReference type="ARBA" id="ARBA00036409"/>
    </source>
</evidence>
<name>A0A0U2LJA6_9BILA</name>
<gene>
    <name evidence="30" type="primary">COX</name>
</gene>
<keyword evidence="12 26" id="KW-0349">Heme</keyword>
<dbReference type="GO" id="GO:0004666">
    <property type="term" value="F:prostaglandin-endoperoxide synthase activity"/>
    <property type="evidence" value="ECO:0007669"/>
    <property type="project" value="UniProtKB-EC"/>
</dbReference>
<dbReference type="InterPro" id="IPR037120">
    <property type="entry name" value="Haem_peroxidase_sf_animal"/>
</dbReference>
<evidence type="ECO:0000256" key="5">
    <source>
        <dbReference type="ARBA" id="ARBA00008928"/>
    </source>
</evidence>
<evidence type="ECO:0000256" key="19">
    <source>
        <dbReference type="ARBA" id="ARBA00023004"/>
    </source>
</evidence>
<comment type="cofactor">
    <cofactor evidence="1">
        <name>heme b</name>
        <dbReference type="ChEBI" id="CHEBI:60344"/>
    </cofactor>
</comment>
<comment type="caution">
    <text evidence="27">Lacks conserved residue(s) required for the propagation of feature annotation.</text>
</comment>
<sequence length="590" mass="67298">MDATILTKLVFIATCLCIGAKAGKFNPCCSNPCDKGSLCMTKGLDDYVCDCTGLEFYGRNCDIPTWRHWLVSFVKPTPETLHNFLTHNNWFWNLVNGFQWLHSALLKMVLIDRAAKVDIPNPFAAEHDYSTVDGYFNLSTYGRALPPIPRNCPKPMGTKGKAELPHVDVMVERLFARREFIPDSLNTNVFFGFFAQHFTHMFFKTEPKKGPAYTWGRHGVDVSNVYGPTRKIENALRSMKGGKLKMQTINGEDWPMYSSSIPDIEMMQWTGVNSSNDFALGHNFFSILPGLEMISTIWMREHNRVAGILEKEHPEWDDEQLFQTSKIIILAETIKIVIEDYVQHLSAYKFRLDYDPALLHGAAVQYQNRIYLEFNHLYRWHPLMPDTFKINGEDYSMLEFMNKGTDVLINSGLANFLKSLIAQQAGQIGPRNHNLYTQHVVKTVVHESRELRIKPFNEYRKKYNLVPYKSFEELTGEKEIAGILEDMYGDVDAVEYYVGIMLERSRKRTLFGSTVVDVGGPFSLQGLYANPIGSPKYWCPTTFGGEVGFNIAKTASLEKLFCKNIKGECPRVTFTVQATDATGKYVKDEL</sequence>
<evidence type="ECO:0000256" key="26">
    <source>
        <dbReference type="PIRSR" id="PIRSR619791-2"/>
    </source>
</evidence>
<evidence type="ECO:0000256" key="7">
    <source>
        <dbReference type="ARBA" id="ARBA00012440"/>
    </source>
</evidence>
<keyword evidence="17" id="KW-0223">Dioxygenase</keyword>
<evidence type="ECO:0000256" key="4">
    <source>
        <dbReference type="ARBA" id="ARBA00004702"/>
    </source>
</evidence>
<evidence type="ECO:0000256" key="12">
    <source>
        <dbReference type="ARBA" id="ARBA00022617"/>
    </source>
</evidence>
<evidence type="ECO:0000256" key="18">
    <source>
        <dbReference type="ARBA" id="ARBA00023002"/>
    </source>
</evidence>